<dbReference type="GO" id="GO:0042175">
    <property type="term" value="C:nuclear outer membrane-endoplasmic reticulum membrane network"/>
    <property type="evidence" value="ECO:0007669"/>
    <property type="project" value="TreeGrafter"/>
</dbReference>
<dbReference type="PANTHER" id="PTHR31027:SF2">
    <property type="entry name" value="LEBERCILIN DOMAIN-CONTAINING PROTEIN"/>
    <property type="match status" value="1"/>
</dbReference>
<dbReference type="GO" id="GO:0008298">
    <property type="term" value="P:intracellular mRNA localization"/>
    <property type="evidence" value="ECO:0007669"/>
    <property type="project" value="TreeGrafter"/>
</dbReference>
<evidence type="ECO:0000256" key="1">
    <source>
        <dbReference type="SAM" id="Coils"/>
    </source>
</evidence>
<dbReference type="InParanoid" id="A7TQC1"/>
<dbReference type="GeneID" id="5543615"/>
<evidence type="ECO:0000313" key="3">
    <source>
        <dbReference type="EMBL" id="EDO15520.1"/>
    </source>
</evidence>
<dbReference type="AlphaFoldDB" id="A7TQC1"/>
<dbReference type="STRING" id="436907.A7TQC1"/>
<dbReference type="GO" id="GO:1990904">
    <property type="term" value="C:ribonucleoprotein complex"/>
    <property type="evidence" value="ECO:0007669"/>
    <property type="project" value="TreeGrafter"/>
</dbReference>
<dbReference type="KEGG" id="vpo:Kpol_479p8"/>
<accession>A7TQC1</accession>
<dbReference type="PANTHER" id="PTHR31027">
    <property type="entry name" value="NUCLEAR SEGREGATION PROTEIN BFR1"/>
    <property type="match status" value="1"/>
</dbReference>
<dbReference type="GO" id="GO:0005783">
    <property type="term" value="C:endoplasmic reticulum"/>
    <property type="evidence" value="ECO:0007669"/>
    <property type="project" value="TreeGrafter"/>
</dbReference>
<feature type="coiled-coil region" evidence="1">
    <location>
        <begin position="211"/>
        <end position="277"/>
    </location>
</feature>
<proteinExistence type="predicted"/>
<reference evidence="3 4" key="1">
    <citation type="journal article" date="2007" name="Proc. Natl. Acad. Sci. U.S.A.">
        <title>Independent sorting-out of thousands of duplicated gene pairs in two yeast species descended from a whole-genome duplication.</title>
        <authorList>
            <person name="Scannell D.R."/>
            <person name="Frank A.C."/>
            <person name="Conant G.C."/>
            <person name="Byrne K.P."/>
            <person name="Woolfit M."/>
            <person name="Wolfe K.H."/>
        </authorList>
    </citation>
    <scope>NUCLEOTIDE SEQUENCE [LARGE SCALE GENOMIC DNA]</scope>
    <source>
        <strain evidence="4">ATCC 22028 / DSM 70294 / BCRC 21397 / CBS 2163 / NBRC 10782 / NRRL Y-8283 / UCD 57-17</strain>
    </source>
</reference>
<name>A7TQC1_VANPO</name>
<dbReference type="InterPro" id="IPR039604">
    <property type="entry name" value="Bfr1"/>
</dbReference>
<dbReference type="EMBL" id="DS480456">
    <property type="protein sequence ID" value="EDO15520.1"/>
    <property type="molecule type" value="Genomic_DNA"/>
</dbReference>
<dbReference type="RefSeq" id="XP_001643378.1">
    <property type="nucleotide sequence ID" value="XM_001643328.1"/>
</dbReference>
<feature type="coiled-coil region" evidence="1">
    <location>
        <begin position="397"/>
        <end position="446"/>
    </location>
</feature>
<dbReference type="Proteomes" id="UP000000267">
    <property type="component" value="Unassembled WGS sequence"/>
</dbReference>
<dbReference type="eggNOG" id="ENOG502QRKP">
    <property type="taxonomic scope" value="Eukaryota"/>
</dbReference>
<dbReference type="HOGENOM" id="CLU_515985_0_0_1"/>
<evidence type="ECO:0000256" key="2">
    <source>
        <dbReference type="SAM" id="MobiDB-lite"/>
    </source>
</evidence>
<feature type="compositionally biased region" description="Low complexity" evidence="2">
    <location>
        <begin position="353"/>
        <end position="370"/>
    </location>
</feature>
<dbReference type="PhylomeDB" id="A7TQC1"/>
<dbReference type="OMA" id="HANKLRE"/>
<keyword evidence="4" id="KW-1185">Reference proteome</keyword>
<keyword evidence="1" id="KW-0175">Coiled coil</keyword>
<organism evidence="4">
    <name type="scientific">Vanderwaltozyma polyspora (strain ATCC 22028 / DSM 70294 / BCRC 21397 / CBS 2163 / NBRC 10782 / NRRL Y-8283 / UCD 57-17)</name>
    <name type="common">Kluyveromyces polysporus</name>
    <dbReference type="NCBI Taxonomy" id="436907"/>
    <lineage>
        <taxon>Eukaryota</taxon>
        <taxon>Fungi</taxon>
        <taxon>Dikarya</taxon>
        <taxon>Ascomycota</taxon>
        <taxon>Saccharomycotina</taxon>
        <taxon>Saccharomycetes</taxon>
        <taxon>Saccharomycetales</taxon>
        <taxon>Saccharomycetaceae</taxon>
        <taxon>Vanderwaltozyma</taxon>
    </lineage>
</organism>
<dbReference type="GO" id="GO:0003729">
    <property type="term" value="F:mRNA binding"/>
    <property type="evidence" value="ECO:0007669"/>
    <property type="project" value="TreeGrafter"/>
</dbReference>
<dbReference type="OrthoDB" id="2195113at2759"/>
<gene>
    <name evidence="3" type="ORF">Kpol_479p8</name>
</gene>
<sequence length="477" mass="55424">MSLVRPDEKKRDAEILPLKKKIDSIDSELKTLDKLMKTNSKEIKQSEKLVKSNEKEFQKIHREVLHSESHRDDIHGKIKNKEIEIKRKNAEIKSMLVKNNEDLSVDSVDSKIVETKRQLTDKDLTLVEKRKLSLELQSLQNHKKKLIPIKSIQDSIESDRAELASLKEQLHANKLRELKVQLDKKSSVMIEDKSKLFELKERKNFEIFSKTHQLHQEKSELLKQINKLNSNFDKDLKKFNKKNIELTIENEKNSKLKELEKEKLSKLDDLNKKLLEAKTPAFQSEIKNIQTCLLALDEDYHLPKNIIFNNSESNTDLNKLGQKTVDEDLEPMENKYELEHYNTAPSKSKKLSKQNQPSSSSSQESLNTESANKEKFSLEPTLITSLATLDISIPVNKDQTKRTIEELREKLKDFEKRQIEVTEKNINKVQNQIEKMESDYSKQMEQVTADAVEKLSNKNNQKRINNSGKGQTTNKSN</sequence>
<protein>
    <submittedName>
        <fullName evidence="3">Uncharacterized protein</fullName>
    </submittedName>
</protein>
<evidence type="ECO:0000313" key="4">
    <source>
        <dbReference type="Proteomes" id="UP000000267"/>
    </source>
</evidence>
<feature type="compositionally biased region" description="Polar residues" evidence="2">
    <location>
        <begin position="457"/>
        <end position="477"/>
    </location>
</feature>
<feature type="region of interest" description="Disordered" evidence="2">
    <location>
        <begin position="341"/>
        <end position="374"/>
    </location>
</feature>
<feature type="region of interest" description="Disordered" evidence="2">
    <location>
        <begin position="454"/>
        <end position="477"/>
    </location>
</feature>